<feature type="non-terminal residue" evidence="4">
    <location>
        <position position="1"/>
    </location>
</feature>
<dbReference type="GO" id="GO:0015977">
    <property type="term" value="P:carbon fixation"/>
    <property type="evidence" value="ECO:0007669"/>
    <property type="project" value="UniProtKB-KW"/>
</dbReference>
<evidence type="ECO:0008006" key="5">
    <source>
        <dbReference type="Google" id="ProtNLM"/>
    </source>
</evidence>
<name>X1DRZ0_9ZZZZ</name>
<evidence type="ECO:0000256" key="3">
    <source>
        <dbReference type="ARBA" id="ARBA00023300"/>
    </source>
</evidence>
<evidence type="ECO:0000313" key="4">
    <source>
        <dbReference type="EMBL" id="GAH07749.1"/>
    </source>
</evidence>
<evidence type="ECO:0000256" key="1">
    <source>
        <dbReference type="ARBA" id="ARBA00022842"/>
    </source>
</evidence>
<dbReference type="InterPro" id="IPR015813">
    <property type="entry name" value="Pyrv/PenolPyrv_kinase-like_dom"/>
</dbReference>
<evidence type="ECO:0000256" key="2">
    <source>
        <dbReference type="ARBA" id="ARBA00023239"/>
    </source>
</evidence>
<comment type="caution">
    <text evidence="4">The sequence shown here is derived from an EMBL/GenBank/DDBJ whole genome shotgun (WGS) entry which is preliminary data.</text>
</comment>
<dbReference type="Pfam" id="PF14010">
    <property type="entry name" value="PEPcase_2"/>
    <property type="match status" value="1"/>
</dbReference>
<keyword evidence="2" id="KW-0456">Lyase</keyword>
<dbReference type="EMBL" id="BART01033475">
    <property type="protein sequence ID" value="GAH07749.1"/>
    <property type="molecule type" value="Genomic_DNA"/>
</dbReference>
<protein>
    <recommendedName>
        <fullName evidence="5">Phosphoenolpyruvate carboxylase</fullName>
    </recommendedName>
</protein>
<accession>X1DRZ0</accession>
<dbReference type="AlphaFoldDB" id="X1DRZ0"/>
<proteinExistence type="predicted"/>
<dbReference type="SUPFAM" id="SSF51621">
    <property type="entry name" value="Phosphoenolpyruvate/pyruvate domain"/>
    <property type="match status" value="1"/>
</dbReference>
<gene>
    <name evidence="4" type="ORF">S01H4_57510</name>
</gene>
<dbReference type="InterPro" id="IPR007566">
    <property type="entry name" value="PEP_COase_arc-type"/>
</dbReference>
<organism evidence="4">
    <name type="scientific">marine sediment metagenome</name>
    <dbReference type="NCBI Taxonomy" id="412755"/>
    <lineage>
        <taxon>unclassified sequences</taxon>
        <taxon>metagenomes</taxon>
        <taxon>ecological metagenomes</taxon>
    </lineage>
</organism>
<reference evidence="4" key="1">
    <citation type="journal article" date="2014" name="Front. Microbiol.">
        <title>High frequency of phylogenetically diverse reductive dehalogenase-homologous genes in deep subseafloor sedimentary metagenomes.</title>
        <authorList>
            <person name="Kawai M."/>
            <person name="Futagami T."/>
            <person name="Toyoda A."/>
            <person name="Takaki Y."/>
            <person name="Nishi S."/>
            <person name="Hori S."/>
            <person name="Arai W."/>
            <person name="Tsubouchi T."/>
            <person name="Morono Y."/>
            <person name="Uchiyama I."/>
            <person name="Ito T."/>
            <person name="Fujiyama A."/>
            <person name="Inagaki F."/>
            <person name="Takami H."/>
        </authorList>
    </citation>
    <scope>NUCLEOTIDE SEQUENCE</scope>
    <source>
        <strain evidence="4">Expedition CK06-06</strain>
    </source>
</reference>
<keyword evidence="3" id="KW-0120">Carbon dioxide fixation</keyword>
<keyword evidence="1" id="KW-0460">Magnesium</keyword>
<sequence length="162" mass="18834">ERYAEEYRKQVMELAPLINKIAKFVPKRRKRKLHIGLFGYGRTLGEHRLPRAIGFTASLCSMGLPPALLGLNALTQKDYDFMLTQYINFKEDLRDALKFYNPDQPFAPKSITTKLKELAIDCEMNEEHKKITDYVIDSLRHNKTEDLTVKILMAANQRRYLG</sequence>
<dbReference type="GO" id="GO:0008964">
    <property type="term" value="F:phosphoenolpyruvate carboxylase activity"/>
    <property type="evidence" value="ECO:0007669"/>
    <property type="project" value="InterPro"/>
</dbReference>
<dbReference type="GO" id="GO:0006099">
    <property type="term" value="P:tricarboxylic acid cycle"/>
    <property type="evidence" value="ECO:0007669"/>
    <property type="project" value="InterPro"/>
</dbReference>